<feature type="domain" description="Carrier" evidence="6">
    <location>
        <begin position="1887"/>
        <end position="1960"/>
    </location>
</feature>
<dbReference type="PANTHER" id="PTHR45527:SF1">
    <property type="entry name" value="FATTY ACID SYNTHASE"/>
    <property type="match status" value="1"/>
</dbReference>
<protein>
    <submittedName>
        <fullName evidence="7">Acetyl-CoA synthetase-like protein</fullName>
    </submittedName>
</protein>
<dbReference type="InterPro" id="IPR042099">
    <property type="entry name" value="ANL_N_sf"/>
</dbReference>
<dbReference type="CDD" id="cd05918">
    <property type="entry name" value="A_NRPS_SidN3_like"/>
    <property type="match status" value="2"/>
</dbReference>
<dbReference type="PANTHER" id="PTHR45527">
    <property type="entry name" value="NONRIBOSOMAL PEPTIDE SYNTHETASE"/>
    <property type="match status" value="1"/>
</dbReference>
<dbReference type="SUPFAM" id="SSF47336">
    <property type="entry name" value="ACP-like"/>
    <property type="match status" value="2"/>
</dbReference>
<dbReference type="GO" id="GO:0044550">
    <property type="term" value="P:secondary metabolite biosynthetic process"/>
    <property type="evidence" value="ECO:0007669"/>
    <property type="project" value="TreeGrafter"/>
</dbReference>
<sequence length="2469" mass="270773">MQQPLLVSEALPEPLPTAFETKRRIVSLALAIVLYHYTRNDEIEIGLLAEDGDLQRSEFIRYCLNPQESIQNELAAEEQELGALHELALLTLEWDYSAPFRACLIQSAQSPEKIAQRLQDGLQQGHWLMVVWEMEKVSLLSDPAIFSPQQAQRAVRQITIAISAISAIIDGVNLDKTTRVGQVELVSEEERQQICQWNWTNFHGVGAFDTHSLLRPETTIHALVTSQASRNPKALAVDAWDGRLSYEEVDAHATALAQNLLRQGHQKGRIVPLCFEKSRWTVVAALATLKAGGVVTFMDPSYPDARLQAIVQASSSTTVLVAASHAGRFLGKVARTIAVSTETQQDLINMQASYPLLSLPTTTSADAAFILFTSGSTGVPKGIIQSHRAASHTAISSARRLNLTPSSRVLQFSGYAFDVNVIETCMALCAGACLCVPSEHDRLNRLSQSAAGMRVDFAYLTPSTARILDPSELPSLQTVVLVGEPVPQDVYQRWMDHPVRLMNGYGPAECSLCAVCDFGSTPVQNAIGTPLDMTCWIADRDEPDHLAPLGVVGELHFSGPLLADGYLNDEERTHQRFVQDLTYMDHVSPPALMANGGRRVFRTGDLARYNEDGTLIFVGRADTMVKLRGQRIELAEVEHHLSQCFGDRLRWVVDVIIPAGNRDQQPLLTAFVAAAATDGVSCPQEVHFLQIQETDSLPSLEAVRSALSARLPPYMVPQILLPLTQLPMTATQKRDRKRLKELGSSLTMKEISALMSAENACQGQGTQSRPHTPPRTASESLLQQLWAAVLGIDVGEIGVEENFFFLGADSVSVMRLAALALQKGQQLLASDITQYPVLESMSQFMSPAPSHTTRHPCHMMETFNGGVDAPLSHILQTLEVPSDEVVNAYPCTPFQEGLLAVAALHPHSYRARFAFRLPSSAVPAAVDAAWQAVLSKNEILRTTFLRFPSGEIAQIVRKTGRALEIYPSWAAYSRRREESPLKVTMRESGRIDVPVAASLLVDEHPSVLILELHHVLYDGWSLELLLHQLNLALSTDANETLRDVAPMSRFVEYITRLDRKAALDYWKSLLAGSEATSFPSLPSGVYSAKTNETIRLTVPLPAATNNLQRSSEIQLAWALAVTQYTGNPDVTFGLTVNGRYAPLPEIMDIAGPTICAVPVRIQIGPQRTLEDALQDLQDQSTGRVPFEQIGLSAIAQTSEDAATACGFQTLMVIQPAEEAIKRAYAGLGTLEESLSEYDESQPYALTLECTRQAEAIEIHARYDKGVVPPEEMLGVLQTFRSNLQAVANSAAPLNAFILSTFGHPAPEDVQLLRQWNGDEPPRYDRLIHDLIEDTARAHPDMPAVEAWDGNFSYTQLNRYANGVAQTLRNAMPPMGPVRRLIVPVCFEKSAWTVVAMLGILKAGHAFCMLDPQHPLPRLQSIVQDVDAQFVLSSPLHESLALSLCPNVIVLRPEHAIIGSSNVLFQHQRAQICQPSDPAYVIFSSGSTGTPKGVLITHSAFASSAIAHQRGFHIDWASRVLQFASYAFDACLVEILTPLIAGGCVCVLSDQQRMNELTSATTALRATVAFFTPSLLRNFVPADLPSLKTIILNGEAVDGPVVATWAPHCTLVNGYGPCECSVVCAINPAVDSNTQPGNIGHSVGGTCWVVNPQDHHSLVPIGAVGELVVEGPIVGSGYLKRPELTAGLFIKAPRWLREFRNTSPLSNAHLYKTGDLVRQEFDGSMVYVGRKDTQVKIRGQRVELQEIETRIITLLGPESTGAQVIVEAIKPPEAQAGAAVCLVAFIQYNPGAKKENILQSTDIIEPMPELTWFDLVRQIKNDLQQTLPAYMIPSHFVPLVRVPLMVSKKVDRRRLRECFQKLSADAQSQLTGRSNSSRFSNKQLQPWSPIGQAMRDIWAETLRITADDVGPDDNFFGLGGDSIRAMKLVGIARRESFELSVPQLLQNPTIAQLVQLLTTPLSSPLTPSSTNDSSTDLDVGGTDVPSSRSSSPATKSFCLDDDLQGLGALEAAGCAVVQRFPATDYQSVAFRLAQSKSRSMLNHFVIDLTGSLDLPRLEKACLALIDSCDIFRTVFASPSRGDGPLTQLVLDRLPADQVYNHIFAIDLARVTDQLIWSDRVRGISSCEPLVKITTISPTTSFPADASSSGADSSHRHRILIKLIHTHYDGISMPLILELLSQFYRTGSRSLPVTNWSDYMTTSVLPWQASADATRAYWRKYLAGITPIPPRISRPADHLETLHHHHSTLTRILALPNPHPDPIKPYSLSSIIEAAWAITLARWSGARDILFWRLSAGRADPGSENVVGPCLVYTPVRVDLSHHHQRTFAETIRTIQEAKYAGLPYERLGHEGIARACGWPTTPPMARFASLVQHQNIEEARVVRLDEGLVGRVTDLGPLENAGEISVFTQVQKGGRILAINLSAWEEDWLGDRLKLETVGRQKGQGLLDMLCAVLQEGLDKPLEVLDFSNA</sequence>
<dbReference type="SUPFAM" id="SSF56801">
    <property type="entry name" value="Acetyl-CoA synthetase-like"/>
    <property type="match status" value="2"/>
</dbReference>
<feature type="domain" description="Carrier" evidence="6">
    <location>
        <begin position="773"/>
        <end position="849"/>
    </location>
</feature>
<dbReference type="InterPro" id="IPR045851">
    <property type="entry name" value="AMP-bd_C_sf"/>
</dbReference>
<dbReference type="FunFam" id="3.40.50.12780:FF:000014">
    <property type="entry name" value="Nonribosomal peptide synthetase 1"/>
    <property type="match status" value="1"/>
</dbReference>
<comment type="similarity">
    <text evidence="4">Belongs to the NRP synthetase family.</text>
</comment>
<dbReference type="FunFam" id="1.10.1200.10:FF:000005">
    <property type="entry name" value="Nonribosomal peptide synthetase 1"/>
    <property type="match status" value="1"/>
</dbReference>
<keyword evidence="3" id="KW-0436">Ligase</keyword>
<gene>
    <name evidence="7" type="ORF">BO99DRAFT_457904</name>
</gene>
<dbReference type="Pfam" id="PF00501">
    <property type="entry name" value="AMP-binding"/>
    <property type="match status" value="2"/>
</dbReference>
<dbReference type="STRING" id="1450538.A0A2V5HR45"/>
<reference evidence="7 8" key="1">
    <citation type="submission" date="2018-02" db="EMBL/GenBank/DDBJ databases">
        <title>The genomes of Aspergillus section Nigri reveals drivers in fungal speciation.</title>
        <authorList>
            <consortium name="DOE Joint Genome Institute"/>
            <person name="Vesth T.C."/>
            <person name="Nybo J."/>
            <person name="Theobald S."/>
            <person name="Brandl J."/>
            <person name="Frisvad J.C."/>
            <person name="Nielsen K.F."/>
            <person name="Lyhne E.K."/>
            <person name="Kogle M.E."/>
            <person name="Kuo A."/>
            <person name="Riley R."/>
            <person name="Clum A."/>
            <person name="Nolan M."/>
            <person name="Lipzen A."/>
            <person name="Salamov A."/>
            <person name="Henrissat B."/>
            <person name="Wiebenga A."/>
            <person name="De vries R.P."/>
            <person name="Grigoriev I.V."/>
            <person name="Mortensen U.H."/>
            <person name="Andersen M.R."/>
            <person name="Baker S.E."/>
        </authorList>
    </citation>
    <scope>NUCLEOTIDE SEQUENCE [LARGE SCALE GENOMIC DNA]</scope>
    <source>
        <strain evidence="7 8">CBS 115571</strain>
    </source>
</reference>
<dbReference type="InterPro" id="IPR000873">
    <property type="entry name" value="AMP-dep_synth/lig_dom"/>
</dbReference>
<dbReference type="Gene3D" id="3.30.300.30">
    <property type="match status" value="2"/>
</dbReference>
<dbReference type="Gene3D" id="3.40.50.12780">
    <property type="entry name" value="N-terminal domain of ligase-like"/>
    <property type="match status" value="2"/>
</dbReference>
<dbReference type="GO" id="GO:0043041">
    <property type="term" value="P:amino acid activation for nonribosomal peptide biosynthetic process"/>
    <property type="evidence" value="ECO:0007669"/>
    <property type="project" value="TreeGrafter"/>
</dbReference>
<dbReference type="Pfam" id="PF00668">
    <property type="entry name" value="Condensation"/>
    <property type="match status" value="2"/>
</dbReference>
<dbReference type="InterPro" id="IPR001242">
    <property type="entry name" value="Condensation_dom"/>
</dbReference>
<dbReference type="GO" id="GO:0005737">
    <property type="term" value="C:cytoplasm"/>
    <property type="evidence" value="ECO:0007669"/>
    <property type="project" value="TreeGrafter"/>
</dbReference>
<accession>A0A2V5HR45</accession>
<dbReference type="Gene3D" id="1.10.1200.10">
    <property type="entry name" value="ACP-like"/>
    <property type="match status" value="2"/>
</dbReference>
<proteinExistence type="inferred from homology"/>
<dbReference type="SUPFAM" id="SSF52777">
    <property type="entry name" value="CoA-dependent acyltransferases"/>
    <property type="match status" value="4"/>
</dbReference>
<dbReference type="OMA" id="TREATHY"/>
<dbReference type="PROSITE" id="PS50075">
    <property type="entry name" value="CARRIER"/>
    <property type="match status" value="2"/>
</dbReference>
<keyword evidence="2" id="KW-0597">Phosphoprotein</keyword>
<keyword evidence="8" id="KW-1185">Reference proteome</keyword>
<dbReference type="Proteomes" id="UP000249829">
    <property type="component" value="Unassembled WGS sequence"/>
</dbReference>
<dbReference type="InterPro" id="IPR020806">
    <property type="entry name" value="PKS_PP-bd"/>
</dbReference>
<feature type="compositionally biased region" description="Low complexity" evidence="5">
    <location>
        <begin position="1961"/>
        <end position="1977"/>
    </location>
</feature>
<dbReference type="SMART" id="SM00823">
    <property type="entry name" value="PKS_PP"/>
    <property type="match status" value="2"/>
</dbReference>
<dbReference type="EMBL" id="KZ825103">
    <property type="protein sequence ID" value="PYI24073.1"/>
    <property type="molecule type" value="Genomic_DNA"/>
</dbReference>
<dbReference type="FunFam" id="3.30.300.30:FF:000015">
    <property type="entry name" value="Nonribosomal peptide synthase SidD"/>
    <property type="match status" value="2"/>
</dbReference>
<dbReference type="PROSITE" id="PS00455">
    <property type="entry name" value="AMP_BINDING"/>
    <property type="match status" value="2"/>
</dbReference>
<evidence type="ECO:0000256" key="3">
    <source>
        <dbReference type="ARBA" id="ARBA00022598"/>
    </source>
</evidence>
<dbReference type="InterPro" id="IPR023213">
    <property type="entry name" value="CAT-like_dom_sf"/>
</dbReference>
<dbReference type="Gene3D" id="3.30.559.30">
    <property type="entry name" value="Nonribosomal peptide synthetase, condensation domain"/>
    <property type="match status" value="2"/>
</dbReference>
<evidence type="ECO:0000256" key="4">
    <source>
        <dbReference type="ARBA" id="ARBA00029454"/>
    </source>
</evidence>
<evidence type="ECO:0000313" key="7">
    <source>
        <dbReference type="EMBL" id="PYI24073.1"/>
    </source>
</evidence>
<evidence type="ECO:0000256" key="5">
    <source>
        <dbReference type="SAM" id="MobiDB-lite"/>
    </source>
</evidence>
<evidence type="ECO:0000256" key="2">
    <source>
        <dbReference type="ARBA" id="ARBA00022553"/>
    </source>
</evidence>
<dbReference type="GO" id="GO:0016874">
    <property type="term" value="F:ligase activity"/>
    <property type="evidence" value="ECO:0007669"/>
    <property type="project" value="UniProtKB-KW"/>
</dbReference>
<dbReference type="NCBIfam" id="TIGR01733">
    <property type="entry name" value="AA-adenyl-dom"/>
    <property type="match status" value="2"/>
</dbReference>
<dbReference type="CDD" id="cd19545">
    <property type="entry name" value="FUM14_C_NRPS-like"/>
    <property type="match status" value="1"/>
</dbReference>
<dbReference type="GO" id="GO:0031177">
    <property type="term" value="F:phosphopantetheine binding"/>
    <property type="evidence" value="ECO:0007669"/>
    <property type="project" value="InterPro"/>
</dbReference>
<evidence type="ECO:0000313" key="8">
    <source>
        <dbReference type="Proteomes" id="UP000249829"/>
    </source>
</evidence>
<feature type="region of interest" description="Disordered" evidence="5">
    <location>
        <begin position="1961"/>
        <end position="1993"/>
    </location>
</feature>
<dbReference type="InterPro" id="IPR009081">
    <property type="entry name" value="PP-bd_ACP"/>
</dbReference>
<dbReference type="InterPro" id="IPR036736">
    <property type="entry name" value="ACP-like_sf"/>
</dbReference>
<dbReference type="InterPro" id="IPR020845">
    <property type="entry name" value="AMP-binding_CS"/>
</dbReference>
<name>A0A2V5HR45_ASPV1</name>
<dbReference type="InterPro" id="IPR006162">
    <property type="entry name" value="Ppantetheine_attach_site"/>
</dbReference>
<dbReference type="Pfam" id="PF00550">
    <property type="entry name" value="PP-binding"/>
    <property type="match status" value="2"/>
</dbReference>
<evidence type="ECO:0000259" key="6">
    <source>
        <dbReference type="PROSITE" id="PS50075"/>
    </source>
</evidence>
<organism evidence="7 8">
    <name type="scientific">Aspergillus violaceofuscus (strain CBS 115571)</name>
    <dbReference type="NCBI Taxonomy" id="1450538"/>
    <lineage>
        <taxon>Eukaryota</taxon>
        <taxon>Fungi</taxon>
        <taxon>Dikarya</taxon>
        <taxon>Ascomycota</taxon>
        <taxon>Pezizomycotina</taxon>
        <taxon>Eurotiomycetes</taxon>
        <taxon>Eurotiomycetidae</taxon>
        <taxon>Eurotiales</taxon>
        <taxon>Aspergillaceae</taxon>
        <taxon>Aspergillus</taxon>
    </lineage>
</organism>
<dbReference type="InterPro" id="IPR010071">
    <property type="entry name" value="AA_adenyl_dom"/>
</dbReference>
<dbReference type="PROSITE" id="PS00012">
    <property type="entry name" value="PHOSPHOPANTETHEINE"/>
    <property type="match status" value="1"/>
</dbReference>
<keyword evidence="1" id="KW-0596">Phosphopantetheine</keyword>
<evidence type="ECO:0000256" key="1">
    <source>
        <dbReference type="ARBA" id="ARBA00022450"/>
    </source>
</evidence>
<dbReference type="Gene3D" id="3.30.559.10">
    <property type="entry name" value="Chloramphenicol acetyltransferase-like domain"/>
    <property type="match status" value="2"/>
</dbReference>